<dbReference type="InterPro" id="IPR012336">
    <property type="entry name" value="Thioredoxin-like_fold"/>
</dbReference>
<dbReference type="Proteomes" id="UP000282185">
    <property type="component" value="Unassembled WGS sequence"/>
</dbReference>
<evidence type="ECO:0000313" key="3">
    <source>
        <dbReference type="EMBL" id="AXK46426.1"/>
    </source>
</evidence>
<evidence type="ECO:0000256" key="1">
    <source>
        <dbReference type="SAM" id="MobiDB-lite"/>
    </source>
</evidence>
<organism evidence="4 6">
    <name type="scientific">Brachybacterium saurashtrense</name>
    <dbReference type="NCBI Taxonomy" id="556288"/>
    <lineage>
        <taxon>Bacteria</taxon>
        <taxon>Bacillati</taxon>
        <taxon>Actinomycetota</taxon>
        <taxon>Actinomycetes</taxon>
        <taxon>Micrococcales</taxon>
        <taxon>Dermabacteraceae</taxon>
        <taxon>Brachybacterium</taxon>
    </lineage>
</organism>
<dbReference type="SUPFAM" id="SSF52833">
    <property type="entry name" value="Thioredoxin-like"/>
    <property type="match status" value="1"/>
</dbReference>
<feature type="region of interest" description="Disordered" evidence="1">
    <location>
        <begin position="48"/>
        <end position="79"/>
    </location>
</feature>
<dbReference type="CDD" id="cd02972">
    <property type="entry name" value="DsbA_family"/>
    <property type="match status" value="1"/>
</dbReference>
<dbReference type="KEGG" id="bsau:DWV08_12930"/>
<dbReference type="EMBL" id="CP031356">
    <property type="protein sequence ID" value="AXK46426.1"/>
    <property type="molecule type" value="Genomic_DNA"/>
</dbReference>
<reference evidence="4 6" key="2">
    <citation type="submission" date="2018-08" db="EMBL/GenBank/DDBJ databases">
        <title>Brachybacterium saurashtrense DSM 23186.</title>
        <authorList>
            <person name="Li Y."/>
        </authorList>
    </citation>
    <scope>NUCLEOTIDE SEQUENCE [LARGE SCALE GENOMIC DNA]</scope>
    <source>
        <strain evidence="4 6">DSM 23186</strain>
    </source>
</reference>
<dbReference type="AlphaFoldDB" id="A0A345YR74"/>
<dbReference type="Proteomes" id="UP000254236">
    <property type="component" value="Chromosome"/>
</dbReference>
<dbReference type="RefSeq" id="WP_115414176.1">
    <property type="nucleotide sequence ID" value="NZ_CP031356.1"/>
</dbReference>
<accession>A0A345YR74</accession>
<reference evidence="3 5" key="1">
    <citation type="submission" date="2018-07" db="EMBL/GenBank/DDBJ databases">
        <title>Brachybacterium saurashtrense DSM 23186 genome sequence.</title>
        <authorList>
            <person name="Guo L."/>
        </authorList>
    </citation>
    <scope>NUCLEOTIDE SEQUENCE [LARGE SCALE GENOMIC DNA]</scope>
    <source>
        <strain evidence="3 5">DSM 23186</strain>
    </source>
</reference>
<evidence type="ECO:0000259" key="2">
    <source>
        <dbReference type="Pfam" id="PF13462"/>
    </source>
</evidence>
<dbReference type="OrthoDB" id="117402at2"/>
<dbReference type="EMBL" id="QSWH01000002">
    <property type="protein sequence ID" value="RRR24167.1"/>
    <property type="molecule type" value="Genomic_DNA"/>
</dbReference>
<gene>
    <name evidence="3" type="ORF">DWV08_12930</name>
    <name evidence="4" type="ORF">DXU92_04680</name>
</gene>
<evidence type="ECO:0000313" key="4">
    <source>
        <dbReference type="EMBL" id="RRR24167.1"/>
    </source>
</evidence>
<sequence>MTAPQGPSRSRTPLLIALVAALACAGLVLVLVLAGVAGGVMFWRGDPSADDPTSAEGSEGSDGDDPAAGQDGAGLVAPPGAAEDQTYLELSTSDDGPVVDVYLDFLCPHCATFHDAQAEDLTRLAQEEEITLRMHPRPMLDASSTPPGYSGRAANAAVCAYAEDPTQWAAAEAALFAHQPGEEGLDDDELGTVIEEATGLDVSGCIAEQTYLGWVEDVVEPEALATGQGTPAVFIDGEQFTGDPAAPGSLAEQLEAA</sequence>
<name>A0A345YR74_9MICO</name>
<dbReference type="Gene3D" id="3.40.30.10">
    <property type="entry name" value="Glutaredoxin"/>
    <property type="match status" value="1"/>
</dbReference>
<evidence type="ECO:0000313" key="5">
    <source>
        <dbReference type="Proteomes" id="UP000254236"/>
    </source>
</evidence>
<evidence type="ECO:0000313" key="6">
    <source>
        <dbReference type="Proteomes" id="UP000282185"/>
    </source>
</evidence>
<keyword evidence="5" id="KW-1185">Reference proteome</keyword>
<feature type="domain" description="Thioredoxin-like fold" evidence="2">
    <location>
        <begin position="98"/>
        <end position="243"/>
    </location>
</feature>
<dbReference type="Pfam" id="PF13462">
    <property type="entry name" value="Thioredoxin_4"/>
    <property type="match status" value="1"/>
</dbReference>
<dbReference type="InterPro" id="IPR036249">
    <property type="entry name" value="Thioredoxin-like_sf"/>
</dbReference>
<protein>
    <recommendedName>
        <fullName evidence="2">Thioredoxin-like fold domain-containing protein</fullName>
    </recommendedName>
</protein>
<proteinExistence type="predicted"/>